<comment type="caution">
    <text evidence="1">The sequence shown here is derived from an EMBL/GenBank/DDBJ whole genome shotgun (WGS) entry which is preliminary data.</text>
</comment>
<dbReference type="Proteomes" id="UP000722957">
    <property type="component" value="Unassembled WGS sequence"/>
</dbReference>
<reference evidence="1 2" key="1">
    <citation type="journal article" date="2021" name="PeerJ">
        <title>Analysis of 44 Vibrio anguillarum genomes reveals high genetic diversity.</title>
        <authorList>
            <person name="Hansen M.J."/>
            <person name="Dalsgaard I."/>
        </authorList>
    </citation>
    <scope>NUCLEOTIDE SEQUENCE [LARGE SCALE GENOMIC DNA]</scope>
    <source>
        <strain evidence="1 2">17-16730-2A</strain>
    </source>
</reference>
<dbReference type="AlphaFoldDB" id="A0A1Y0NUD6"/>
<accession>A0A1Y0NUD6</accession>
<name>A0A1Y0NUD6_VIBAN</name>
<dbReference type="EMBL" id="RDOM01000009">
    <property type="protein sequence ID" value="MBF4271030.1"/>
    <property type="molecule type" value="Genomic_DNA"/>
</dbReference>
<evidence type="ECO:0000313" key="2">
    <source>
        <dbReference type="Proteomes" id="UP000722957"/>
    </source>
</evidence>
<evidence type="ECO:0000313" key="1">
    <source>
        <dbReference type="EMBL" id="MBF4271030.1"/>
    </source>
</evidence>
<organism evidence="1 2">
    <name type="scientific">Vibrio anguillarum</name>
    <name type="common">Listonella anguillarum</name>
    <dbReference type="NCBI Taxonomy" id="55601"/>
    <lineage>
        <taxon>Bacteria</taxon>
        <taxon>Pseudomonadati</taxon>
        <taxon>Pseudomonadota</taxon>
        <taxon>Gammaproteobacteria</taxon>
        <taxon>Vibrionales</taxon>
        <taxon>Vibrionaceae</taxon>
        <taxon>Vibrio</taxon>
    </lineage>
</organism>
<dbReference type="KEGG" id="vau:VANGNB10_cI1649"/>
<dbReference type="RefSeq" id="WP_041947020.1">
    <property type="nucleotide sequence ID" value="NZ_CP020534.1"/>
</dbReference>
<sequence length="131" mass="15196">MNLESKTDFELESMLHAAINMHSPLHECVRSRAYLIESEDDQYDIVNVPRYCTNPSATMPIVFEHKISIRWLDGVNCWVVDQQFNNQSGVYSSFSTYQLDTGGELINQSELRTVVICLIKVLSKKQNHEWR</sequence>
<evidence type="ECO:0008006" key="3">
    <source>
        <dbReference type="Google" id="ProtNLM"/>
    </source>
</evidence>
<proteinExistence type="predicted"/>
<gene>
    <name evidence="1" type="ORF">EAY07_03030</name>
</gene>
<protein>
    <recommendedName>
        <fullName evidence="3">DUF2591 domain-containing protein</fullName>
    </recommendedName>
</protein>